<reference evidence="1 2" key="1">
    <citation type="journal article" date="2019" name="Int. J. Syst. Evol. Microbiol.">
        <title>The Global Catalogue of Microorganisms (GCM) 10K type strain sequencing project: providing services to taxonomists for standard genome sequencing and annotation.</title>
        <authorList>
            <consortium name="The Broad Institute Genomics Platform"/>
            <consortium name="The Broad Institute Genome Sequencing Center for Infectious Disease"/>
            <person name="Wu L."/>
            <person name="Ma J."/>
        </authorList>
    </citation>
    <scope>NUCLEOTIDE SEQUENCE [LARGE SCALE GENOMIC DNA]</scope>
    <source>
        <strain evidence="1 2">JCM 15577</strain>
    </source>
</reference>
<dbReference type="EMBL" id="BAAAPL010000002">
    <property type="protein sequence ID" value="GAA1706968.1"/>
    <property type="molecule type" value="Genomic_DNA"/>
</dbReference>
<gene>
    <name evidence="1" type="ORF">GCM10009808_26230</name>
</gene>
<evidence type="ECO:0000313" key="1">
    <source>
        <dbReference type="EMBL" id="GAA1706968.1"/>
    </source>
</evidence>
<accession>A0ABN2IKR4</accession>
<organism evidence="1 2">
    <name type="scientific">Microbacterium sediminicola</name>
    <dbReference type="NCBI Taxonomy" id="415210"/>
    <lineage>
        <taxon>Bacteria</taxon>
        <taxon>Bacillati</taxon>
        <taxon>Actinomycetota</taxon>
        <taxon>Actinomycetes</taxon>
        <taxon>Micrococcales</taxon>
        <taxon>Microbacteriaceae</taxon>
        <taxon>Microbacterium</taxon>
    </lineage>
</organism>
<protein>
    <recommendedName>
        <fullName evidence="3">Transcriptional regulator, AbiEi antitoxin, Type IV TA system</fullName>
    </recommendedName>
</protein>
<sequence length="288" mass="33302">MLASDWDELFAEGRLRTRAQAVQRRRRADAGVWSHATAAALHALPLYRVRSDRVSMTRHGAHPRQSRADTKWHFAPLRDDEIVVRDGMRVTCLDRTVYDVIRTESLEAAVACFDAALRLVAWDADANEYDYPAAEEFRAQVRHRVLSHAGARGIIQARFVTAFADGRAQLPGESVSRLWMMQLDLMPPHLQYRIELGDGRYAMLDFAWPELGLWGEFDGEVKYSDARIVGERDRDGILADQRERENRIREVTGWQCHRWGFEKMQTFDAFVAFLRSIRVYPALRRAER</sequence>
<name>A0ABN2IKR4_9MICO</name>
<proteinExistence type="predicted"/>
<keyword evidence="2" id="KW-1185">Reference proteome</keyword>
<evidence type="ECO:0008006" key="3">
    <source>
        <dbReference type="Google" id="ProtNLM"/>
    </source>
</evidence>
<dbReference type="Proteomes" id="UP001501690">
    <property type="component" value="Unassembled WGS sequence"/>
</dbReference>
<evidence type="ECO:0000313" key="2">
    <source>
        <dbReference type="Proteomes" id="UP001501690"/>
    </source>
</evidence>
<comment type="caution">
    <text evidence="1">The sequence shown here is derived from an EMBL/GenBank/DDBJ whole genome shotgun (WGS) entry which is preliminary data.</text>
</comment>